<dbReference type="GO" id="GO:0000160">
    <property type="term" value="P:phosphorelay signal transduction system"/>
    <property type="evidence" value="ECO:0007669"/>
    <property type="project" value="InterPro"/>
</dbReference>
<organism evidence="6 7">
    <name type="scientific">Methylocella tundrae</name>
    <dbReference type="NCBI Taxonomy" id="227605"/>
    <lineage>
        <taxon>Bacteria</taxon>
        <taxon>Pseudomonadati</taxon>
        <taxon>Pseudomonadota</taxon>
        <taxon>Alphaproteobacteria</taxon>
        <taxon>Hyphomicrobiales</taxon>
        <taxon>Beijerinckiaceae</taxon>
        <taxon>Methylocella</taxon>
    </lineage>
</organism>
<evidence type="ECO:0000256" key="1">
    <source>
        <dbReference type="ARBA" id="ARBA00022553"/>
    </source>
</evidence>
<dbReference type="Pfam" id="PF00072">
    <property type="entry name" value="Response_reg"/>
    <property type="match status" value="1"/>
</dbReference>
<name>A0A4U8YX62_METTU</name>
<dbReference type="AlphaFoldDB" id="A0A4U8YX62"/>
<dbReference type="SUPFAM" id="SSF46894">
    <property type="entry name" value="C-terminal effector domain of the bipartite response regulators"/>
    <property type="match status" value="1"/>
</dbReference>
<dbReference type="Gene3D" id="3.40.50.2300">
    <property type="match status" value="1"/>
</dbReference>
<sequence length="218" mass="23528">MSDKVKVLVIEDHPIVSDGCQRILGRRADISVREASSATAGLALNRAFAPDIILLDVGLPDASGFDIIQQLMDDNPPTRVIIFSMYEAPNFVTLALERGARGYITKNDDPNTILQAIDRVRAGSVYLGQAVAQTLAMINVTPVNDPLRCLSDREQQIVKLLGDGKSLTEISTRLPLGYKTVANTVTVIKQKLGLATTPALIKFAVELRSSTAIVKTAT</sequence>
<dbReference type="SMART" id="SM00448">
    <property type="entry name" value="REC"/>
    <property type="match status" value="1"/>
</dbReference>
<dbReference type="KEGG" id="mtun:MTUNDRAET4_1640"/>
<evidence type="ECO:0000256" key="3">
    <source>
        <dbReference type="PROSITE-ProRule" id="PRU00169"/>
    </source>
</evidence>
<dbReference type="PANTHER" id="PTHR43214">
    <property type="entry name" value="TWO-COMPONENT RESPONSE REGULATOR"/>
    <property type="match status" value="1"/>
</dbReference>
<dbReference type="GO" id="GO:0003677">
    <property type="term" value="F:DNA binding"/>
    <property type="evidence" value="ECO:0007669"/>
    <property type="project" value="UniProtKB-KW"/>
</dbReference>
<dbReference type="PRINTS" id="PR00038">
    <property type="entry name" value="HTHLUXR"/>
</dbReference>
<dbReference type="Proteomes" id="UP000294360">
    <property type="component" value="Chromosome"/>
</dbReference>
<dbReference type="SMART" id="SM00421">
    <property type="entry name" value="HTH_LUXR"/>
    <property type="match status" value="1"/>
</dbReference>
<keyword evidence="1 3" id="KW-0597">Phosphoprotein</keyword>
<accession>A0A4U8YX62</accession>
<dbReference type="InterPro" id="IPR000792">
    <property type="entry name" value="Tscrpt_reg_LuxR_C"/>
</dbReference>
<dbReference type="EMBL" id="LR536450">
    <property type="protein sequence ID" value="VFU08533.1"/>
    <property type="molecule type" value="Genomic_DNA"/>
</dbReference>
<dbReference type="PROSITE" id="PS50043">
    <property type="entry name" value="HTH_LUXR_2"/>
    <property type="match status" value="1"/>
</dbReference>
<evidence type="ECO:0000259" key="5">
    <source>
        <dbReference type="PROSITE" id="PS50110"/>
    </source>
</evidence>
<proteinExistence type="predicted"/>
<feature type="domain" description="HTH luxR-type" evidence="4">
    <location>
        <begin position="143"/>
        <end position="208"/>
    </location>
</feature>
<dbReference type="PROSITE" id="PS50110">
    <property type="entry name" value="RESPONSE_REGULATORY"/>
    <property type="match status" value="1"/>
</dbReference>
<dbReference type="InterPro" id="IPR039420">
    <property type="entry name" value="WalR-like"/>
</dbReference>
<dbReference type="InterPro" id="IPR011006">
    <property type="entry name" value="CheY-like_superfamily"/>
</dbReference>
<evidence type="ECO:0000313" key="6">
    <source>
        <dbReference type="EMBL" id="VFU08533.1"/>
    </source>
</evidence>
<evidence type="ECO:0000259" key="4">
    <source>
        <dbReference type="PROSITE" id="PS50043"/>
    </source>
</evidence>
<dbReference type="SUPFAM" id="SSF52172">
    <property type="entry name" value="CheY-like"/>
    <property type="match status" value="1"/>
</dbReference>
<evidence type="ECO:0000313" key="7">
    <source>
        <dbReference type="Proteomes" id="UP000294360"/>
    </source>
</evidence>
<dbReference type="PANTHER" id="PTHR43214:SF43">
    <property type="entry name" value="TWO-COMPONENT RESPONSE REGULATOR"/>
    <property type="match status" value="1"/>
</dbReference>
<keyword evidence="2" id="KW-0238">DNA-binding</keyword>
<dbReference type="RefSeq" id="WP_134488533.1">
    <property type="nucleotide sequence ID" value="NZ_CP139089.1"/>
</dbReference>
<dbReference type="CDD" id="cd17535">
    <property type="entry name" value="REC_NarL-like"/>
    <property type="match status" value="1"/>
</dbReference>
<dbReference type="InterPro" id="IPR058245">
    <property type="entry name" value="NreC/VraR/RcsB-like_REC"/>
</dbReference>
<gene>
    <name evidence="6" type="ORF">MTUNDRAET4_1640</name>
</gene>
<feature type="modified residue" description="4-aspartylphosphate" evidence="3">
    <location>
        <position position="56"/>
    </location>
</feature>
<dbReference type="GO" id="GO:0006355">
    <property type="term" value="P:regulation of DNA-templated transcription"/>
    <property type="evidence" value="ECO:0007669"/>
    <property type="project" value="InterPro"/>
</dbReference>
<feature type="domain" description="Response regulatory" evidence="5">
    <location>
        <begin position="6"/>
        <end position="121"/>
    </location>
</feature>
<dbReference type="CDD" id="cd06170">
    <property type="entry name" value="LuxR_C_like"/>
    <property type="match status" value="1"/>
</dbReference>
<protein>
    <submittedName>
        <fullName evidence="6">LuxR family transcriptional regulator</fullName>
    </submittedName>
</protein>
<dbReference type="InterPro" id="IPR016032">
    <property type="entry name" value="Sig_transdc_resp-reg_C-effctor"/>
</dbReference>
<evidence type="ECO:0000256" key="2">
    <source>
        <dbReference type="ARBA" id="ARBA00023125"/>
    </source>
</evidence>
<dbReference type="Pfam" id="PF00196">
    <property type="entry name" value="GerE"/>
    <property type="match status" value="1"/>
</dbReference>
<dbReference type="InterPro" id="IPR001789">
    <property type="entry name" value="Sig_transdc_resp-reg_receiver"/>
</dbReference>
<reference evidence="6 7" key="1">
    <citation type="submission" date="2019-03" db="EMBL/GenBank/DDBJ databases">
        <authorList>
            <person name="Kox A.R. M."/>
        </authorList>
    </citation>
    <scope>NUCLEOTIDE SEQUENCE [LARGE SCALE GENOMIC DNA]</scope>
    <source>
        <strain evidence="6">MTUNDRAET4 annotated genome</strain>
    </source>
</reference>
<dbReference type="OrthoDB" id="9782896at2"/>